<proteinExistence type="predicted"/>
<sequence length="94" mass="10813">MVTERGYSISAAFRICRPVQPVQGSEQRYMQECLVLSSVDLANAQHIELQKGEDRSVNTVMYLRRGLQLQGNNDSSYKSWYIGPAHMQFEELEE</sequence>
<keyword evidence="2" id="KW-1185">Reference proteome</keyword>
<accession>A0A0F4YM96</accession>
<dbReference type="AlphaFoldDB" id="A0A0F4YM96"/>
<dbReference type="RefSeq" id="XP_013325593.1">
    <property type="nucleotide sequence ID" value="XM_013470139.1"/>
</dbReference>
<dbReference type="EMBL" id="LASV01000397">
    <property type="protein sequence ID" value="KKA18981.1"/>
    <property type="molecule type" value="Genomic_DNA"/>
</dbReference>
<comment type="caution">
    <text evidence="1">The sequence shown here is derived from an EMBL/GenBank/DDBJ whole genome shotgun (WGS) entry which is preliminary data.</text>
</comment>
<evidence type="ECO:0000313" key="1">
    <source>
        <dbReference type="EMBL" id="KKA18981.1"/>
    </source>
</evidence>
<organism evidence="1 2">
    <name type="scientific">Rasamsonia emersonii (strain ATCC 16479 / CBS 393.64 / IMI 116815)</name>
    <dbReference type="NCBI Taxonomy" id="1408163"/>
    <lineage>
        <taxon>Eukaryota</taxon>
        <taxon>Fungi</taxon>
        <taxon>Dikarya</taxon>
        <taxon>Ascomycota</taxon>
        <taxon>Pezizomycotina</taxon>
        <taxon>Eurotiomycetes</taxon>
        <taxon>Eurotiomycetidae</taxon>
        <taxon>Eurotiales</taxon>
        <taxon>Trichocomaceae</taxon>
        <taxon>Rasamsonia</taxon>
    </lineage>
</organism>
<reference evidence="1 2" key="1">
    <citation type="submission" date="2015-04" db="EMBL/GenBank/DDBJ databases">
        <authorList>
            <person name="Heijne W.H."/>
            <person name="Fedorova N.D."/>
            <person name="Nierman W.C."/>
            <person name="Vollebregt A.W."/>
            <person name="Zhao Z."/>
            <person name="Wu L."/>
            <person name="Kumar M."/>
            <person name="Stam H."/>
            <person name="van den Berg M.A."/>
            <person name="Pel H.J."/>
        </authorList>
    </citation>
    <scope>NUCLEOTIDE SEQUENCE [LARGE SCALE GENOMIC DNA]</scope>
    <source>
        <strain evidence="1 2">CBS 393.64</strain>
    </source>
</reference>
<protein>
    <submittedName>
        <fullName evidence="1">Uncharacterized protein</fullName>
    </submittedName>
</protein>
<gene>
    <name evidence="1" type="ORF">T310_7067</name>
</gene>
<evidence type="ECO:0000313" key="2">
    <source>
        <dbReference type="Proteomes" id="UP000053958"/>
    </source>
</evidence>
<dbReference type="GeneID" id="25319343"/>
<dbReference type="Proteomes" id="UP000053958">
    <property type="component" value="Unassembled WGS sequence"/>
</dbReference>
<name>A0A0F4YM96_RASE3</name>